<proteinExistence type="predicted"/>
<dbReference type="AlphaFoldDB" id="A0A0A9HRE8"/>
<accession>A0A0A9HRE8</accession>
<name>A0A0A9HRE8_ARUDO</name>
<dbReference type="EMBL" id="GBRH01158594">
    <property type="protein sequence ID" value="JAE39302.1"/>
    <property type="molecule type" value="Transcribed_RNA"/>
</dbReference>
<protein>
    <submittedName>
        <fullName evidence="1">Uncharacterized protein</fullName>
    </submittedName>
</protein>
<organism evidence="1">
    <name type="scientific">Arundo donax</name>
    <name type="common">Giant reed</name>
    <name type="synonym">Donax arundinaceus</name>
    <dbReference type="NCBI Taxonomy" id="35708"/>
    <lineage>
        <taxon>Eukaryota</taxon>
        <taxon>Viridiplantae</taxon>
        <taxon>Streptophyta</taxon>
        <taxon>Embryophyta</taxon>
        <taxon>Tracheophyta</taxon>
        <taxon>Spermatophyta</taxon>
        <taxon>Magnoliopsida</taxon>
        <taxon>Liliopsida</taxon>
        <taxon>Poales</taxon>
        <taxon>Poaceae</taxon>
        <taxon>PACMAD clade</taxon>
        <taxon>Arundinoideae</taxon>
        <taxon>Arundineae</taxon>
        <taxon>Arundo</taxon>
    </lineage>
</organism>
<evidence type="ECO:0000313" key="1">
    <source>
        <dbReference type="EMBL" id="JAE39302.1"/>
    </source>
</evidence>
<reference evidence="1" key="1">
    <citation type="submission" date="2014-09" db="EMBL/GenBank/DDBJ databases">
        <authorList>
            <person name="Magalhaes I.L.F."/>
            <person name="Oliveira U."/>
            <person name="Santos F.R."/>
            <person name="Vidigal T.H.D.A."/>
            <person name="Brescovit A.D."/>
            <person name="Santos A.J."/>
        </authorList>
    </citation>
    <scope>NUCLEOTIDE SEQUENCE</scope>
    <source>
        <tissue evidence="1">Shoot tissue taken approximately 20 cm above the soil surface</tissue>
    </source>
</reference>
<sequence length="27" mass="3201">MQPLVDKILKRIAGWRVNFCLMLADRL</sequence>
<reference evidence="1" key="2">
    <citation type="journal article" date="2015" name="Data Brief">
        <title>Shoot transcriptome of the giant reed, Arundo donax.</title>
        <authorList>
            <person name="Barrero R.A."/>
            <person name="Guerrero F.D."/>
            <person name="Moolhuijzen P."/>
            <person name="Goolsby J.A."/>
            <person name="Tidwell J."/>
            <person name="Bellgard S.E."/>
            <person name="Bellgard M.I."/>
        </authorList>
    </citation>
    <scope>NUCLEOTIDE SEQUENCE</scope>
    <source>
        <tissue evidence="1">Shoot tissue taken approximately 20 cm above the soil surface</tissue>
    </source>
</reference>